<gene>
    <name evidence="2" type="ORF">SAMN04488124_1347</name>
</gene>
<organism evidence="2 3">
    <name type="scientific">Halogeometricum limi</name>
    <dbReference type="NCBI Taxonomy" id="555875"/>
    <lineage>
        <taxon>Archaea</taxon>
        <taxon>Methanobacteriati</taxon>
        <taxon>Methanobacteriota</taxon>
        <taxon>Stenosarchaea group</taxon>
        <taxon>Halobacteria</taxon>
        <taxon>Halobacteriales</taxon>
        <taxon>Haloferacaceae</taxon>
        <taxon>Halogeometricum</taxon>
    </lineage>
</organism>
<dbReference type="RefSeq" id="WP_089878253.1">
    <property type="nucleotide sequence ID" value="NZ_FOYS01000002.1"/>
</dbReference>
<evidence type="ECO:0000259" key="1">
    <source>
        <dbReference type="Pfam" id="PF26222"/>
    </source>
</evidence>
<sequence length="128" mass="14472">MDTGSRPPLSAFDDGVIRRVARERELDEARLRDVLRAHQEGVRSLPGVDDIVYEWRRTLPRDPLLERRPDVYLLAVEDAVWEEFLDALDCPPGEGDALRAVHHEQAVEHLGGERVPTGGRSAFVLTRP</sequence>
<dbReference type="OrthoDB" id="339814at2157"/>
<evidence type="ECO:0000313" key="3">
    <source>
        <dbReference type="Proteomes" id="UP000243250"/>
    </source>
</evidence>
<dbReference type="EMBL" id="FOYS01000002">
    <property type="protein sequence ID" value="SFR43999.1"/>
    <property type="molecule type" value="Genomic_DNA"/>
</dbReference>
<proteinExistence type="predicted"/>
<dbReference type="InterPro" id="IPR058361">
    <property type="entry name" value="DUF8048"/>
</dbReference>
<dbReference type="Pfam" id="PF26222">
    <property type="entry name" value="DUF8048"/>
    <property type="match status" value="1"/>
</dbReference>
<name>A0A1I6GPF3_9EURY</name>
<evidence type="ECO:0000313" key="2">
    <source>
        <dbReference type="EMBL" id="SFR43999.1"/>
    </source>
</evidence>
<protein>
    <recommendedName>
        <fullName evidence="1">DUF8048 domain-containing protein</fullName>
    </recommendedName>
</protein>
<keyword evidence="3" id="KW-1185">Reference proteome</keyword>
<dbReference type="AlphaFoldDB" id="A0A1I6GPF3"/>
<feature type="domain" description="DUF8048" evidence="1">
    <location>
        <begin position="11"/>
        <end position="114"/>
    </location>
</feature>
<reference evidence="3" key="1">
    <citation type="submission" date="2016-10" db="EMBL/GenBank/DDBJ databases">
        <authorList>
            <person name="Varghese N."/>
            <person name="Submissions S."/>
        </authorList>
    </citation>
    <scope>NUCLEOTIDE SEQUENCE [LARGE SCALE GENOMIC DNA]</scope>
    <source>
        <strain evidence="3">CGMCC 1.8711</strain>
    </source>
</reference>
<accession>A0A1I6GPF3</accession>
<dbReference type="Proteomes" id="UP000243250">
    <property type="component" value="Unassembled WGS sequence"/>
</dbReference>